<feature type="transmembrane region" description="Helical" evidence="6">
    <location>
        <begin position="319"/>
        <end position="340"/>
    </location>
</feature>
<feature type="transmembrane region" description="Helical" evidence="6">
    <location>
        <begin position="386"/>
        <end position="404"/>
    </location>
</feature>
<name>A0A7Y9GL71_9MICO</name>
<gene>
    <name evidence="7" type="ORF">BJ991_000507</name>
</gene>
<evidence type="ECO:0000256" key="1">
    <source>
        <dbReference type="ARBA" id="ARBA00004651"/>
    </source>
</evidence>
<evidence type="ECO:0000256" key="3">
    <source>
        <dbReference type="ARBA" id="ARBA00022692"/>
    </source>
</evidence>
<dbReference type="CDD" id="cd06173">
    <property type="entry name" value="MFS_MefA_like"/>
    <property type="match status" value="1"/>
</dbReference>
<dbReference type="PANTHER" id="PTHR23513">
    <property type="entry name" value="INTEGRAL MEMBRANE EFFLUX PROTEIN-RELATED"/>
    <property type="match status" value="1"/>
</dbReference>
<comment type="caution">
    <text evidence="7">The sequence shown here is derived from an EMBL/GenBank/DDBJ whole genome shotgun (WGS) entry which is preliminary data.</text>
</comment>
<organism evidence="7 8">
    <name type="scientific">Microbacterium immunditiarum</name>
    <dbReference type="NCBI Taxonomy" id="337480"/>
    <lineage>
        <taxon>Bacteria</taxon>
        <taxon>Bacillati</taxon>
        <taxon>Actinomycetota</taxon>
        <taxon>Actinomycetes</taxon>
        <taxon>Micrococcales</taxon>
        <taxon>Microbacteriaceae</taxon>
        <taxon>Microbacterium</taxon>
    </lineage>
</organism>
<keyword evidence="4 6" id="KW-1133">Transmembrane helix</keyword>
<feature type="transmembrane region" description="Helical" evidence="6">
    <location>
        <begin position="236"/>
        <end position="258"/>
    </location>
</feature>
<evidence type="ECO:0000256" key="5">
    <source>
        <dbReference type="ARBA" id="ARBA00023136"/>
    </source>
</evidence>
<keyword evidence="5 6" id="KW-0472">Membrane</keyword>
<dbReference type="GO" id="GO:0005886">
    <property type="term" value="C:plasma membrane"/>
    <property type="evidence" value="ECO:0007669"/>
    <property type="project" value="UniProtKB-SubCell"/>
</dbReference>
<dbReference type="Pfam" id="PF07690">
    <property type="entry name" value="MFS_1"/>
    <property type="match status" value="1"/>
</dbReference>
<evidence type="ECO:0000256" key="6">
    <source>
        <dbReference type="SAM" id="Phobius"/>
    </source>
</evidence>
<feature type="transmembrane region" description="Helical" evidence="6">
    <location>
        <begin position="184"/>
        <end position="204"/>
    </location>
</feature>
<evidence type="ECO:0000256" key="4">
    <source>
        <dbReference type="ARBA" id="ARBA00022989"/>
    </source>
</evidence>
<keyword evidence="8" id="KW-1185">Reference proteome</keyword>
<proteinExistence type="predicted"/>
<dbReference type="GO" id="GO:0022857">
    <property type="term" value="F:transmembrane transporter activity"/>
    <property type="evidence" value="ECO:0007669"/>
    <property type="project" value="InterPro"/>
</dbReference>
<feature type="transmembrane region" description="Helical" evidence="6">
    <location>
        <begin position="115"/>
        <end position="140"/>
    </location>
</feature>
<comment type="subcellular location">
    <subcellularLocation>
        <location evidence="1">Cell membrane</location>
        <topology evidence="1">Multi-pass membrane protein</topology>
    </subcellularLocation>
</comment>
<keyword evidence="2" id="KW-1003">Cell membrane</keyword>
<dbReference type="EMBL" id="JACCBV010000001">
    <property type="protein sequence ID" value="NYE18479.1"/>
    <property type="molecule type" value="Genomic_DNA"/>
</dbReference>
<feature type="transmembrane region" description="Helical" evidence="6">
    <location>
        <begin position="361"/>
        <end position="380"/>
    </location>
</feature>
<dbReference type="Proteomes" id="UP000576969">
    <property type="component" value="Unassembled WGS sequence"/>
</dbReference>
<evidence type="ECO:0000256" key="2">
    <source>
        <dbReference type="ARBA" id="ARBA00022475"/>
    </source>
</evidence>
<dbReference type="InterPro" id="IPR011701">
    <property type="entry name" value="MFS"/>
</dbReference>
<evidence type="ECO:0000313" key="8">
    <source>
        <dbReference type="Proteomes" id="UP000576969"/>
    </source>
</evidence>
<feature type="transmembrane region" description="Helical" evidence="6">
    <location>
        <begin position="91"/>
        <end position="109"/>
    </location>
</feature>
<dbReference type="Gene3D" id="1.20.1250.20">
    <property type="entry name" value="MFS general substrate transporter like domains"/>
    <property type="match status" value="1"/>
</dbReference>
<accession>A0A7Y9GL71</accession>
<dbReference type="AlphaFoldDB" id="A0A7Y9GL71"/>
<dbReference type="RefSeq" id="WP_179487170.1">
    <property type="nucleotide sequence ID" value="NZ_JACCBV010000001.1"/>
</dbReference>
<feature type="transmembrane region" description="Helical" evidence="6">
    <location>
        <begin position="60"/>
        <end position="79"/>
    </location>
</feature>
<protein>
    <submittedName>
        <fullName evidence="7">Putative MFS family arabinose efflux permease</fullName>
    </submittedName>
</protein>
<evidence type="ECO:0000313" key="7">
    <source>
        <dbReference type="EMBL" id="NYE18479.1"/>
    </source>
</evidence>
<feature type="transmembrane region" description="Helical" evidence="6">
    <location>
        <begin position="270"/>
        <end position="290"/>
    </location>
</feature>
<sequence>MSTETSETADAAPRRNRLPIAFEAPGFGRLSTAWVFTNLGDSALYLMVAVWVKQFTGSDVAAAFVFVALGVPAILAPFIGMIADRVSRKRLLVANNVAMALIVLSLLLVDGSSQLWLIYVVIFLYSAGGYVTAAAQSGIIRGMLRDDQLASGNGVLSTIDNGLRLISPLIGTALYVAFGAHAVVLLTASCFAACAVALIGLPVGDAAPEHTESRGYVRELVAGFEHIFRIVPLRRLTFAIAVAFGATGLMNVIIFPALDAMKADAAAIGWLVPLQGVGALVGGILSATLVTRLGEGRAAALGLVMLALGSALLPLGSLPIAACGMVVAGFGIPITVVGFATMRQRLTPDALQGRTAAAANVSINVPQTAVSIVGAGLLAIADYRVLIWVTVAAVLLGAVLAATARTTASTRSDEGLAGDGATGEAVA</sequence>
<keyword evidence="3 6" id="KW-0812">Transmembrane</keyword>
<reference evidence="7 8" key="1">
    <citation type="submission" date="2020-07" db="EMBL/GenBank/DDBJ databases">
        <title>Sequencing the genomes of 1000 actinobacteria strains.</title>
        <authorList>
            <person name="Klenk H.-P."/>
        </authorList>
    </citation>
    <scope>NUCLEOTIDE SEQUENCE [LARGE SCALE GENOMIC DNA]</scope>
    <source>
        <strain evidence="7 8">DSM 24662</strain>
    </source>
</reference>
<feature type="transmembrane region" description="Helical" evidence="6">
    <location>
        <begin position="161"/>
        <end position="178"/>
    </location>
</feature>
<dbReference type="SUPFAM" id="SSF103473">
    <property type="entry name" value="MFS general substrate transporter"/>
    <property type="match status" value="1"/>
</dbReference>
<dbReference type="PANTHER" id="PTHR23513:SF6">
    <property type="entry name" value="MAJOR FACILITATOR SUPERFAMILY ASSOCIATED DOMAIN-CONTAINING PROTEIN"/>
    <property type="match status" value="1"/>
</dbReference>
<feature type="transmembrane region" description="Helical" evidence="6">
    <location>
        <begin position="297"/>
        <end position="313"/>
    </location>
</feature>
<dbReference type="InterPro" id="IPR036259">
    <property type="entry name" value="MFS_trans_sf"/>
</dbReference>